<feature type="chain" id="PRO_5047109170" description="Carboxypeptidase regulatory-like domain-containing protein" evidence="1">
    <location>
        <begin position="28"/>
        <end position="680"/>
    </location>
</feature>
<evidence type="ECO:0000313" key="2">
    <source>
        <dbReference type="EMBL" id="MFD2312200.1"/>
    </source>
</evidence>
<reference evidence="3" key="1">
    <citation type="journal article" date="2019" name="Int. J. Syst. Evol. Microbiol.">
        <title>The Global Catalogue of Microorganisms (GCM) 10K type strain sequencing project: providing services to taxonomists for standard genome sequencing and annotation.</title>
        <authorList>
            <consortium name="The Broad Institute Genomics Platform"/>
            <consortium name="The Broad Institute Genome Sequencing Center for Infectious Disease"/>
            <person name="Wu L."/>
            <person name="Ma J."/>
        </authorList>
    </citation>
    <scope>NUCLEOTIDE SEQUENCE [LARGE SCALE GENOMIC DNA]</scope>
    <source>
        <strain evidence="3">KCTC 12848</strain>
    </source>
</reference>
<protein>
    <recommendedName>
        <fullName evidence="4">Carboxypeptidase regulatory-like domain-containing protein</fullName>
    </recommendedName>
</protein>
<proteinExistence type="predicted"/>
<feature type="signal peptide" evidence="1">
    <location>
        <begin position="1"/>
        <end position="27"/>
    </location>
</feature>
<comment type="caution">
    <text evidence="2">The sequence shown here is derived from an EMBL/GenBank/DDBJ whole genome shotgun (WGS) entry which is preliminary data.</text>
</comment>
<sequence>MDKLPHNKSITYLKTLSFALLTTALFACDGNGGNSLPGSDTDEPDPPSSAIDLSFLVETHDGARLPGAAVTLDETSGQSDETGWVHFSPEEQESYVVRARADGFVTQALKVDGVHESVMPIRLTPVKQTLSLNDIESARTLSGADQGARITFPANAFVTPDGDPANGAATVQITPWDIANGDLNAMPGNGQAVDAMGAPTELISAGMLAVSVHNDSGDYLQLAPGATAEIQVDLPQGSINNEALSIGSTVPMWHFDESQGVWEEDDSTTGTVVASATSPVGLAVHAEVSHFSIWNWDFKFENGGSINVECRLFDNSAVPCGISAEVTLDDGSVFTRSGQLPAGGSTIINMPDSATIGWQGTSFGGFIGEQTSDMSSDVLIELGEPSSENFVRCELPDGVPVICSVTLTDGNHSLTQTVPAGGATIVTAWPGLDEFSELSWTAETPYPVSFNGQQVQGAGSADSGITDEVPLSLATTPIEQVNAQCLSSIGSNIPCTLDLVATLPDGSQFTETGLTVNNNLDITVPAEATLIQWSATANDAHSQNGQFVTLSGSQETGLVSSVAVILDEESAQGPAAQSIQIHCSNSQDSAATSCDIEAHREGNGVGYVQLDSFDGVPVGDMVTLEFPEGMAANNDTVQLTASGDDGSFAHDFSAYGSLNDGESIELELQCTGASGNNTCP</sequence>
<evidence type="ECO:0008006" key="4">
    <source>
        <dbReference type="Google" id="ProtNLM"/>
    </source>
</evidence>
<dbReference type="Proteomes" id="UP001597425">
    <property type="component" value="Unassembled WGS sequence"/>
</dbReference>
<organism evidence="2 3">
    <name type="scientific">Microbulbifer halophilus</name>
    <dbReference type="NCBI Taxonomy" id="453963"/>
    <lineage>
        <taxon>Bacteria</taxon>
        <taxon>Pseudomonadati</taxon>
        <taxon>Pseudomonadota</taxon>
        <taxon>Gammaproteobacteria</taxon>
        <taxon>Cellvibrionales</taxon>
        <taxon>Microbulbiferaceae</taxon>
        <taxon>Microbulbifer</taxon>
    </lineage>
</organism>
<evidence type="ECO:0000313" key="3">
    <source>
        <dbReference type="Proteomes" id="UP001597425"/>
    </source>
</evidence>
<evidence type="ECO:0000256" key="1">
    <source>
        <dbReference type="SAM" id="SignalP"/>
    </source>
</evidence>
<dbReference type="RefSeq" id="WP_265721270.1">
    <property type="nucleotide sequence ID" value="NZ_JAPIVK010000009.1"/>
</dbReference>
<dbReference type="EMBL" id="JBHUJD010000031">
    <property type="protein sequence ID" value="MFD2312200.1"/>
    <property type="molecule type" value="Genomic_DNA"/>
</dbReference>
<dbReference type="PROSITE" id="PS51257">
    <property type="entry name" value="PROKAR_LIPOPROTEIN"/>
    <property type="match status" value="1"/>
</dbReference>
<name>A0ABW5EIS0_9GAMM</name>
<accession>A0ABW5EIS0</accession>
<gene>
    <name evidence="2" type="ORF">ACFSKX_17400</name>
</gene>
<keyword evidence="1" id="KW-0732">Signal</keyword>
<keyword evidence="3" id="KW-1185">Reference proteome</keyword>